<sequence length="97" mass="10573">MGGLTIASLVLPAGNLVDQGSFKELIRDFLLQLAEKMQDLRVNLQHLGVLSAVVIVNCFFYEGLKAILQVALAVLDTNMEQLLGWSDKGKAMTLVGR</sequence>
<comment type="caution">
    <text evidence="1">The sequence shown here is derived from an EMBL/GenBank/DDBJ whole genome shotgun (WGS) entry which is preliminary data.</text>
</comment>
<reference evidence="1 2" key="1">
    <citation type="submission" date="2023-05" db="EMBL/GenBank/DDBJ databases">
        <title>B98-5 Cell Line De Novo Hybrid Assembly: An Optical Mapping Approach.</title>
        <authorList>
            <person name="Kananen K."/>
            <person name="Auerbach J.A."/>
            <person name="Kautto E."/>
            <person name="Blachly J.S."/>
        </authorList>
    </citation>
    <scope>NUCLEOTIDE SEQUENCE [LARGE SCALE GENOMIC DNA]</scope>
    <source>
        <strain evidence="1">B95-8</strain>
        <tissue evidence="1">Cell line</tissue>
    </source>
</reference>
<accession>A0ABQ9W4E4</accession>
<keyword evidence="2" id="KW-1185">Reference proteome</keyword>
<evidence type="ECO:0000313" key="1">
    <source>
        <dbReference type="EMBL" id="KAK2116517.1"/>
    </source>
</evidence>
<proteinExistence type="predicted"/>
<protein>
    <submittedName>
        <fullName evidence="1">TBC1 domain member 9B</fullName>
    </submittedName>
</protein>
<dbReference type="EMBL" id="JASSZA010000002">
    <property type="protein sequence ID" value="KAK2116517.1"/>
    <property type="molecule type" value="Genomic_DNA"/>
</dbReference>
<dbReference type="Proteomes" id="UP001266305">
    <property type="component" value="Unassembled WGS sequence"/>
</dbReference>
<evidence type="ECO:0000313" key="2">
    <source>
        <dbReference type="Proteomes" id="UP001266305"/>
    </source>
</evidence>
<organism evidence="1 2">
    <name type="scientific">Saguinus oedipus</name>
    <name type="common">Cotton-top tamarin</name>
    <name type="synonym">Oedipomidas oedipus</name>
    <dbReference type="NCBI Taxonomy" id="9490"/>
    <lineage>
        <taxon>Eukaryota</taxon>
        <taxon>Metazoa</taxon>
        <taxon>Chordata</taxon>
        <taxon>Craniata</taxon>
        <taxon>Vertebrata</taxon>
        <taxon>Euteleostomi</taxon>
        <taxon>Mammalia</taxon>
        <taxon>Eutheria</taxon>
        <taxon>Euarchontoglires</taxon>
        <taxon>Primates</taxon>
        <taxon>Haplorrhini</taxon>
        <taxon>Platyrrhini</taxon>
        <taxon>Cebidae</taxon>
        <taxon>Callitrichinae</taxon>
        <taxon>Saguinus</taxon>
    </lineage>
</organism>
<name>A0ABQ9W4E4_SAGOE</name>
<dbReference type="Gene3D" id="1.10.472.80">
    <property type="entry name" value="Ypt/Rab-GAP domain of gyp1p, domain 3"/>
    <property type="match status" value="1"/>
</dbReference>
<gene>
    <name evidence="1" type="primary">TBC1D9B_1</name>
    <name evidence="1" type="ORF">P7K49_003403</name>
</gene>